<feature type="compositionally biased region" description="Low complexity" evidence="5">
    <location>
        <begin position="31"/>
        <end position="51"/>
    </location>
</feature>
<dbReference type="InterPro" id="IPR005631">
    <property type="entry name" value="SDH"/>
</dbReference>
<dbReference type="InterPro" id="IPR028882">
    <property type="entry name" value="SDHAF2"/>
</dbReference>
<dbReference type="HAMAP" id="MF_03057">
    <property type="entry name" value="SDHAF2"/>
    <property type="match status" value="1"/>
</dbReference>
<comment type="similarity">
    <text evidence="4">Belongs to the SDHAF2 family.</text>
</comment>
<dbReference type="SUPFAM" id="SSF109910">
    <property type="entry name" value="YgfY-like"/>
    <property type="match status" value="1"/>
</dbReference>
<accession>A0AAJ0BAU3</accession>
<dbReference type="InterPro" id="IPR036714">
    <property type="entry name" value="SDH_sf"/>
</dbReference>
<evidence type="ECO:0000313" key="7">
    <source>
        <dbReference type="Proteomes" id="UP001239445"/>
    </source>
</evidence>
<evidence type="ECO:0000256" key="3">
    <source>
        <dbReference type="ARBA" id="ARBA00023186"/>
    </source>
</evidence>
<dbReference type="FunFam" id="1.10.150.250:FF:000002">
    <property type="entry name" value="Succinate dehydrogenase assembly factor 2, mitochondrial"/>
    <property type="match status" value="1"/>
</dbReference>
<name>A0AAJ0BAU3_9PEZI</name>
<dbReference type="Pfam" id="PF03937">
    <property type="entry name" value="Sdh5"/>
    <property type="match status" value="1"/>
</dbReference>
<comment type="subunit">
    <text evidence="4">Interacts with the flavoprotein subunit within the SDH catalytic dimer.</text>
</comment>
<evidence type="ECO:0000256" key="4">
    <source>
        <dbReference type="HAMAP-Rule" id="MF_03057"/>
    </source>
</evidence>
<dbReference type="AlphaFoldDB" id="A0AAJ0BAU3"/>
<dbReference type="GO" id="GO:0006121">
    <property type="term" value="P:mitochondrial electron transport, succinate to ubiquinone"/>
    <property type="evidence" value="ECO:0007669"/>
    <property type="project" value="UniProtKB-UniRule"/>
</dbReference>
<evidence type="ECO:0000256" key="1">
    <source>
        <dbReference type="ARBA" id="ARBA00004305"/>
    </source>
</evidence>
<feature type="region of interest" description="Disordered" evidence="5">
    <location>
        <begin position="140"/>
        <end position="167"/>
    </location>
</feature>
<comment type="subcellular location">
    <subcellularLocation>
        <location evidence="1 4">Mitochondrion matrix</location>
    </subcellularLocation>
</comment>
<protein>
    <recommendedName>
        <fullName evidence="4">Succinate dehydrogenase assembly factor 2, mitochondrial</fullName>
        <shortName evidence="4">SDH assembly factor 2</shortName>
        <shortName evidence="4">SDHAF2</shortName>
    </recommendedName>
</protein>
<dbReference type="EMBL" id="MU839835">
    <property type="protein sequence ID" value="KAK1754637.1"/>
    <property type="molecule type" value="Genomic_DNA"/>
</dbReference>
<keyword evidence="7" id="KW-1185">Reference proteome</keyword>
<evidence type="ECO:0000256" key="2">
    <source>
        <dbReference type="ARBA" id="ARBA00023128"/>
    </source>
</evidence>
<organism evidence="6 7">
    <name type="scientific">Echria macrotheca</name>
    <dbReference type="NCBI Taxonomy" id="438768"/>
    <lineage>
        <taxon>Eukaryota</taxon>
        <taxon>Fungi</taxon>
        <taxon>Dikarya</taxon>
        <taxon>Ascomycota</taxon>
        <taxon>Pezizomycotina</taxon>
        <taxon>Sordariomycetes</taxon>
        <taxon>Sordariomycetidae</taxon>
        <taxon>Sordariales</taxon>
        <taxon>Schizotheciaceae</taxon>
        <taxon>Echria</taxon>
    </lineage>
</organism>
<sequence length="218" mass="23818">MALRPSTCRRGIALLRTLTPRPVAVAAVATHLSSSTSSSRRSQSSSSSSSQNPDRDLEVGELQGAKFKIEPLRRTGETPETMRARLLYQSRKRGTLESDLLLSTFAATHLSKMTPAQLVQYDLFLDENDWDIYYWATQDEESESSSSGNGNGKQGGEGPGPAPGEWAQTVGAFKPAYRPVPARWAGSEILGMLRDHVEKKRARGEGGMGFMPSLEESK</sequence>
<dbReference type="GO" id="GO:0006099">
    <property type="term" value="P:tricarboxylic acid cycle"/>
    <property type="evidence" value="ECO:0007669"/>
    <property type="project" value="TreeGrafter"/>
</dbReference>
<evidence type="ECO:0000256" key="5">
    <source>
        <dbReference type="SAM" id="MobiDB-lite"/>
    </source>
</evidence>
<keyword evidence="2 4" id="KW-0496">Mitochondrion</keyword>
<reference evidence="6" key="1">
    <citation type="submission" date="2023-06" db="EMBL/GenBank/DDBJ databases">
        <title>Genome-scale phylogeny and comparative genomics of the fungal order Sordariales.</title>
        <authorList>
            <consortium name="Lawrence Berkeley National Laboratory"/>
            <person name="Hensen N."/>
            <person name="Bonometti L."/>
            <person name="Westerberg I."/>
            <person name="Brannstrom I.O."/>
            <person name="Guillou S."/>
            <person name="Cros-Aarteil S."/>
            <person name="Calhoun S."/>
            <person name="Haridas S."/>
            <person name="Kuo A."/>
            <person name="Mondo S."/>
            <person name="Pangilinan J."/>
            <person name="Riley R."/>
            <person name="Labutti K."/>
            <person name="Andreopoulos B."/>
            <person name="Lipzen A."/>
            <person name="Chen C."/>
            <person name="Yanf M."/>
            <person name="Daum C."/>
            <person name="Ng V."/>
            <person name="Clum A."/>
            <person name="Steindorff A."/>
            <person name="Ohm R."/>
            <person name="Martin F."/>
            <person name="Silar P."/>
            <person name="Natvig D."/>
            <person name="Lalanne C."/>
            <person name="Gautier V."/>
            <person name="Ament-Velasquez S.L."/>
            <person name="Kruys A."/>
            <person name="Hutchinson M.I."/>
            <person name="Powell A.J."/>
            <person name="Barry K."/>
            <person name="Miller A.N."/>
            <person name="Grigoriev I.V."/>
            <person name="Debuchy R."/>
            <person name="Gladieux P."/>
            <person name="Thoren M.H."/>
            <person name="Johannesson H."/>
        </authorList>
    </citation>
    <scope>NUCLEOTIDE SEQUENCE</scope>
    <source>
        <strain evidence="6">PSN4</strain>
    </source>
</reference>
<feature type="compositionally biased region" description="Gly residues" evidence="5">
    <location>
        <begin position="149"/>
        <end position="159"/>
    </location>
</feature>
<dbReference type="GO" id="GO:0005759">
    <property type="term" value="C:mitochondrial matrix"/>
    <property type="evidence" value="ECO:0007669"/>
    <property type="project" value="UniProtKB-SubCell"/>
</dbReference>
<comment type="caution">
    <text evidence="6">The sequence shown here is derived from an EMBL/GenBank/DDBJ whole genome shotgun (WGS) entry which is preliminary data.</text>
</comment>
<evidence type="ECO:0000313" key="6">
    <source>
        <dbReference type="EMBL" id="KAK1754637.1"/>
    </source>
</evidence>
<gene>
    <name evidence="6" type="ORF">QBC47DRAFT_461701</name>
</gene>
<dbReference type="PANTHER" id="PTHR12469:SF2">
    <property type="entry name" value="SUCCINATE DEHYDROGENASE ASSEMBLY FACTOR 2, MITOCHONDRIAL"/>
    <property type="match status" value="1"/>
</dbReference>
<keyword evidence="3 4" id="KW-0143">Chaperone</keyword>
<dbReference type="Gene3D" id="1.10.150.250">
    <property type="entry name" value="Flavinator of succinate dehydrogenase"/>
    <property type="match status" value="1"/>
</dbReference>
<proteinExistence type="inferred from homology"/>
<dbReference type="PANTHER" id="PTHR12469">
    <property type="entry name" value="PROTEIN EMI5 HOMOLOG, MITOCHONDRIAL"/>
    <property type="match status" value="1"/>
</dbReference>
<comment type="function">
    <text evidence="4">Plays an essential role in the assembly of succinate dehydrogenase (SDH), an enzyme complex (also referred to as respiratory complex II) that is a component of both the tricarboxylic acid (TCA) cycle and the mitochondrial electron transport chain, and which couples the oxidation of succinate to fumarate with the reduction of ubiquinone (coenzyme Q) to ubiquinol. Required for flavinylation (covalent attachment of FAD) of the flavoprotein subunit of the SDH catalytic dimer.</text>
</comment>
<dbReference type="GO" id="GO:0034553">
    <property type="term" value="P:mitochondrial respiratory chain complex II assembly"/>
    <property type="evidence" value="ECO:0007669"/>
    <property type="project" value="TreeGrafter"/>
</dbReference>
<dbReference type="Proteomes" id="UP001239445">
    <property type="component" value="Unassembled WGS sequence"/>
</dbReference>
<feature type="region of interest" description="Disordered" evidence="5">
    <location>
        <begin position="31"/>
        <end position="66"/>
    </location>
</feature>